<organism evidence="3 4">
    <name type="scientific">Cellulomonas soli</name>
    <dbReference type="NCBI Taxonomy" id="931535"/>
    <lineage>
        <taxon>Bacteria</taxon>
        <taxon>Bacillati</taxon>
        <taxon>Actinomycetota</taxon>
        <taxon>Actinomycetes</taxon>
        <taxon>Micrococcales</taxon>
        <taxon>Cellulomonadaceae</taxon>
        <taxon>Cellulomonas</taxon>
    </lineage>
</organism>
<keyword evidence="1" id="KW-0472">Membrane</keyword>
<dbReference type="InterPro" id="IPR011642">
    <property type="entry name" value="Gate_dom"/>
</dbReference>
<evidence type="ECO:0000256" key="1">
    <source>
        <dbReference type="SAM" id="Phobius"/>
    </source>
</evidence>
<accession>A0A512PF39</accession>
<name>A0A512PF39_9CELL</name>
<feature type="transmembrane region" description="Helical" evidence="1">
    <location>
        <begin position="250"/>
        <end position="269"/>
    </location>
</feature>
<proteinExistence type="predicted"/>
<dbReference type="SUPFAM" id="SSF52540">
    <property type="entry name" value="P-loop containing nucleoside triphosphate hydrolases"/>
    <property type="match status" value="1"/>
</dbReference>
<evidence type="ECO:0000313" key="4">
    <source>
        <dbReference type="Proteomes" id="UP000321798"/>
    </source>
</evidence>
<dbReference type="Gene3D" id="3.40.50.300">
    <property type="entry name" value="P-loop containing nucleotide triphosphate hydrolases"/>
    <property type="match status" value="1"/>
</dbReference>
<dbReference type="InterPro" id="IPR011640">
    <property type="entry name" value="Fe2_transport_prot_B_C"/>
</dbReference>
<feature type="transmembrane region" description="Helical" evidence="1">
    <location>
        <begin position="489"/>
        <end position="508"/>
    </location>
</feature>
<dbReference type="Pfam" id="PF07664">
    <property type="entry name" value="FeoB_C"/>
    <property type="match status" value="1"/>
</dbReference>
<gene>
    <name evidence="3" type="ORF">CSO01_25390</name>
</gene>
<keyword evidence="4" id="KW-1185">Reference proteome</keyword>
<feature type="transmembrane region" description="Helical" evidence="1">
    <location>
        <begin position="399"/>
        <end position="420"/>
    </location>
</feature>
<feature type="transmembrane region" description="Helical" evidence="1">
    <location>
        <begin position="598"/>
        <end position="619"/>
    </location>
</feature>
<sequence>MSCHDVSPDPGALAVEARTAEPTVVLVGNPNVGKSTLFNTLTGARQHVVNAPGTTVELQTGTWRGVGGTARVRLVDLPGTYSLLARTPDEQVTADTVAGQSAAGAPDVVLAVVEAPGLARSLYLLGQVARTGRPVVVALTLSDVASSRGVPVDADRLAAALGVPVVAVDPRTGSGRTELTEAVAEALVRPSHVQGLRARPTDEQVANGSGDAALADADEIFTWVSGVQAALDRPAVATPVRTWSDRVDRLLLDPWVGVPVFALVMWGLFQLATAVAAPLMAAVDTLVNGWVGDGLRALLPSSGGFAWVEGLLVDGVLAGVGTVLSFAPLMGLMFVAIAILEDSGYLARAAFVADRAMRLIGLDGRAVLPLVVGFGCNLPALAATRTLPHARQRLLTGLLVPYTSCTARLTVYILLATVFFPSNPGTAIFLMYVASVVLVVVGGLLLRRTAFRDVRTEPFVLALPAYQRPRVRALGLSAWVRVRAFVLKAGRIIVVTLTAVWLLMAVPMTGNHPVGDVPVEDSLYGSAAQAIAPVFAPAGFGSWQASAALATGFVAKEVVVGSFAQSFAVAEPEDPSQPGDLGTQMQATFERTSGGHPAAAAAAFMVFVLAYSPCLATIAEQRRLFGVRWTLRAVGIGLALAWVGAVLVFQIGSRLGGLA</sequence>
<dbReference type="PANTHER" id="PTHR43185:SF1">
    <property type="entry name" value="FE(2+) TRANSPORTER FEOB"/>
    <property type="match status" value="1"/>
</dbReference>
<dbReference type="InterPro" id="IPR030389">
    <property type="entry name" value="G_FEOB_dom"/>
</dbReference>
<keyword evidence="1" id="KW-1133">Transmembrane helix</keyword>
<dbReference type="Pfam" id="PF02421">
    <property type="entry name" value="FeoB_N"/>
    <property type="match status" value="1"/>
</dbReference>
<feature type="transmembrane region" description="Helical" evidence="1">
    <location>
        <begin position="426"/>
        <end position="446"/>
    </location>
</feature>
<feature type="transmembrane region" description="Helical" evidence="1">
    <location>
        <begin position="631"/>
        <end position="652"/>
    </location>
</feature>
<reference evidence="3 4" key="1">
    <citation type="submission" date="2019-07" db="EMBL/GenBank/DDBJ databases">
        <title>Whole genome shotgun sequence of Cellulomonas soli NBRC 109434.</title>
        <authorList>
            <person name="Hosoyama A."/>
            <person name="Uohara A."/>
            <person name="Ohji S."/>
            <person name="Ichikawa N."/>
        </authorList>
    </citation>
    <scope>NUCLEOTIDE SEQUENCE [LARGE SCALE GENOMIC DNA]</scope>
    <source>
        <strain evidence="3 4">NBRC 109434</strain>
    </source>
</reference>
<dbReference type="OrthoDB" id="9809127at2"/>
<dbReference type="InterPro" id="IPR027417">
    <property type="entry name" value="P-loop_NTPase"/>
</dbReference>
<dbReference type="GO" id="GO:0005525">
    <property type="term" value="F:GTP binding"/>
    <property type="evidence" value="ECO:0007669"/>
    <property type="project" value="InterPro"/>
</dbReference>
<feature type="domain" description="FeoB-type G" evidence="2">
    <location>
        <begin position="21"/>
        <end position="189"/>
    </location>
</feature>
<dbReference type="PROSITE" id="PS51711">
    <property type="entry name" value="G_FEOB"/>
    <property type="match status" value="1"/>
</dbReference>
<protein>
    <submittedName>
        <fullName evidence="3">Ferrous iron transport protein B</fullName>
    </submittedName>
</protein>
<dbReference type="GO" id="GO:0005886">
    <property type="term" value="C:plasma membrane"/>
    <property type="evidence" value="ECO:0007669"/>
    <property type="project" value="TreeGrafter"/>
</dbReference>
<dbReference type="Pfam" id="PF07670">
    <property type="entry name" value="Gate"/>
    <property type="match status" value="2"/>
</dbReference>
<evidence type="ECO:0000259" key="2">
    <source>
        <dbReference type="PROSITE" id="PS51711"/>
    </source>
</evidence>
<dbReference type="CDD" id="cd01879">
    <property type="entry name" value="FeoB"/>
    <property type="match status" value="1"/>
</dbReference>
<comment type="caution">
    <text evidence="3">The sequence shown here is derived from an EMBL/GenBank/DDBJ whole genome shotgun (WGS) entry which is preliminary data.</text>
</comment>
<dbReference type="Proteomes" id="UP000321798">
    <property type="component" value="Unassembled WGS sequence"/>
</dbReference>
<keyword evidence="1" id="KW-0812">Transmembrane</keyword>
<evidence type="ECO:0000313" key="3">
    <source>
        <dbReference type="EMBL" id="GEP69824.1"/>
    </source>
</evidence>
<feature type="transmembrane region" description="Helical" evidence="1">
    <location>
        <begin position="311"/>
        <end position="340"/>
    </location>
</feature>
<dbReference type="PANTHER" id="PTHR43185">
    <property type="entry name" value="FERROUS IRON TRANSPORT PROTEIN B"/>
    <property type="match status" value="1"/>
</dbReference>
<dbReference type="EMBL" id="BKAL01000008">
    <property type="protein sequence ID" value="GEP69824.1"/>
    <property type="molecule type" value="Genomic_DNA"/>
</dbReference>
<dbReference type="InterPro" id="IPR050860">
    <property type="entry name" value="FeoB_GTPase"/>
</dbReference>
<dbReference type="AlphaFoldDB" id="A0A512PF39"/>
<dbReference type="GO" id="GO:0015093">
    <property type="term" value="F:ferrous iron transmembrane transporter activity"/>
    <property type="evidence" value="ECO:0007669"/>
    <property type="project" value="InterPro"/>
</dbReference>